<feature type="region of interest" description="Disordered" evidence="1">
    <location>
        <begin position="386"/>
        <end position="407"/>
    </location>
</feature>
<gene>
    <name evidence="3" type="ORF">Tci_061181</name>
</gene>
<comment type="caution">
    <text evidence="3">The sequence shown here is derived from an EMBL/GenBank/DDBJ whole genome shotgun (WGS) entry which is preliminary data.</text>
</comment>
<feature type="compositionally biased region" description="Basic and acidic residues" evidence="1">
    <location>
        <begin position="120"/>
        <end position="130"/>
    </location>
</feature>
<evidence type="ECO:0000313" key="3">
    <source>
        <dbReference type="EMBL" id="GEU89203.1"/>
    </source>
</evidence>
<dbReference type="Pfam" id="PF03732">
    <property type="entry name" value="Retrotrans_gag"/>
    <property type="match status" value="1"/>
</dbReference>
<feature type="compositionally biased region" description="Basic and acidic residues" evidence="1">
    <location>
        <begin position="386"/>
        <end position="401"/>
    </location>
</feature>
<evidence type="ECO:0000256" key="1">
    <source>
        <dbReference type="SAM" id="MobiDB-lite"/>
    </source>
</evidence>
<dbReference type="PANTHER" id="PTHR33223">
    <property type="entry name" value="CCHC-TYPE DOMAIN-CONTAINING PROTEIN"/>
    <property type="match status" value="1"/>
</dbReference>
<reference evidence="3" key="1">
    <citation type="journal article" date="2019" name="Sci. Rep.">
        <title>Draft genome of Tanacetum cinerariifolium, the natural source of mosquito coil.</title>
        <authorList>
            <person name="Yamashiro T."/>
            <person name="Shiraishi A."/>
            <person name="Satake H."/>
            <person name="Nakayama K."/>
        </authorList>
    </citation>
    <scope>NUCLEOTIDE SEQUENCE</scope>
</reference>
<feature type="region of interest" description="Disordered" evidence="1">
    <location>
        <begin position="120"/>
        <end position="144"/>
    </location>
</feature>
<feature type="domain" description="Retrotransposon gag" evidence="2">
    <location>
        <begin position="305"/>
        <end position="371"/>
    </location>
</feature>
<name>A0A6L2NSS3_TANCI</name>
<dbReference type="AlphaFoldDB" id="A0A6L2NSS3"/>
<accession>A0A6L2NSS3</accession>
<dbReference type="InterPro" id="IPR005162">
    <property type="entry name" value="Retrotrans_gag_dom"/>
</dbReference>
<proteinExistence type="predicted"/>
<protein>
    <submittedName>
        <fullName evidence="3">Retrotransposon Orf1</fullName>
    </submittedName>
</protein>
<sequence>MGDENPIHTLEDYSKPSHKGYRNTIELPVGNNVAPLRSDTFQLKHGLVSRTYYKKSLIMASTFGSKSKFFMTMPIPSQGEPLTNWSVVSFMTKTSKNPSFVCSNHVQGLINAITIHSKKQSDSYDEKAKENEEEEKGNLKNIHINPSMPPDLSIEFITKKSLNSIHSLNRLDWLLNHPTPRRRRLDHRENTNRGVSNFTGRIKGMHVFVGNFTYVIDFMIVEDISSIIDPRDYSKPSHKGYRNTIKLLVGNNVAPLRSNTIQLVQNGCSFHGLRSEDPNQHLKDFLRLVDSLDLDGENRKRMLLRLFQFSLRDQANNWLEHLLAGSITTREDLTTRFLAQFFPLRRTTKLHNDILMFQQHQEESLSEAWTRSINAITIHFKKQSDSYDEKAKENEEEEKGRPKNIHINPSMLPDPSVAFITKNFSNSIQSLNCLGWFLNHPTSSEGESEEERSTTTDGVGAEYFDIFPTRSELAYHKYLMCGLILSIFQRNPIITERCPSNLKIPCNIRHVHVERAYTDPKSPLNIMTRMMYNWIMRIQIVPRQNTNEGVCNFTGRIKGMHVIVGNFTYVIDFMIIEDISSIIDPRLSQVVLRRPFVEISNMTHDPPKGVVRFTNRNDEVSYKMPHKIEQYNSLSNLEKEHTKLVYLRNEEDKRRGV</sequence>
<organism evidence="3">
    <name type="scientific">Tanacetum cinerariifolium</name>
    <name type="common">Dalmatian daisy</name>
    <name type="synonym">Chrysanthemum cinerariifolium</name>
    <dbReference type="NCBI Taxonomy" id="118510"/>
    <lineage>
        <taxon>Eukaryota</taxon>
        <taxon>Viridiplantae</taxon>
        <taxon>Streptophyta</taxon>
        <taxon>Embryophyta</taxon>
        <taxon>Tracheophyta</taxon>
        <taxon>Spermatophyta</taxon>
        <taxon>Magnoliopsida</taxon>
        <taxon>eudicotyledons</taxon>
        <taxon>Gunneridae</taxon>
        <taxon>Pentapetalae</taxon>
        <taxon>asterids</taxon>
        <taxon>campanulids</taxon>
        <taxon>Asterales</taxon>
        <taxon>Asteraceae</taxon>
        <taxon>Asteroideae</taxon>
        <taxon>Anthemideae</taxon>
        <taxon>Anthemidinae</taxon>
        <taxon>Tanacetum</taxon>
    </lineage>
</organism>
<dbReference type="PANTHER" id="PTHR33223:SF11">
    <property type="entry name" value="ELEMENT PROTEIN, PUTATIVE-RELATED"/>
    <property type="match status" value="1"/>
</dbReference>
<evidence type="ECO:0000259" key="2">
    <source>
        <dbReference type="Pfam" id="PF03732"/>
    </source>
</evidence>
<dbReference type="EMBL" id="BKCJ010009911">
    <property type="protein sequence ID" value="GEU89203.1"/>
    <property type="molecule type" value="Genomic_DNA"/>
</dbReference>